<sequence>MVTEDYGATRKEHACVVLIHGQSFGRRGLRRTLVQNYVKKQAIPVVVPRHIVVPVMKHYPVYVNYVMPIRTPYYVHGHGHGHGYGRGRGSDESGSDERGGVKVLHIGGGGGGGH</sequence>
<accession>A0A7R9AFI0</accession>
<feature type="region of interest" description="Disordered" evidence="1">
    <location>
        <begin position="78"/>
        <end position="114"/>
    </location>
</feature>
<reference evidence="2" key="1">
    <citation type="submission" date="2020-11" db="EMBL/GenBank/DDBJ databases">
        <authorList>
            <person name="Tran Van P."/>
        </authorList>
    </citation>
    <scope>NUCLEOTIDE SEQUENCE</scope>
</reference>
<proteinExistence type="predicted"/>
<evidence type="ECO:0000313" key="2">
    <source>
        <dbReference type="EMBL" id="CAD7253284.1"/>
    </source>
</evidence>
<protein>
    <submittedName>
        <fullName evidence="2">Uncharacterized protein</fullName>
    </submittedName>
</protein>
<gene>
    <name evidence="2" type="ORF">DSTB1V02_LOCUS13034</name>
</gene>
<dbReference type="EMBL" id="LR905119">
    <property type="protein sequence ID" value="CAD7253284.1"/>
    <property type="molecule type" value="Genomic_DNA"/>
</dbReference>
<organism evidence="2">
    <name type="scientific">Darwinula stevensoni</name>
    <dbReference type="NCBI Taxonomy" id="69355"/>
    <lineage>
        <taxon>Eukaryota</taxon>
        <taxon>Metazoa</taxon>
        <taxon>Ecdysozoa</taxon>
        <taxon>Arthropoda</taxon>
        <taxon>Crustacea</taxon>
        <taxon>Oligostraca</taxon>
        <taxon>Ostracoda</taxon>
        <taxon>Podocopa</taxon>
        <taxon>Podocopida</taxon>
        <taxon>Darwinulocopina</taxon>
        <taxon>Darwinuloidea</taxon>
        <taxon>Darwinulidae</taxon>
        <taxon>Darwinula</taxon>
    </lineage>
</organism>
<evidence type="ECO:0000313" key="3">
    <source>
        <dbReference type="Proteomes" id="UP000677054"/>
    </source>
</evidence>
<dbReference type="EMBL" id="CAJPEV010005602">
    <property type="protein sequence ID" value="CAG0903318.1"/>
    <property type="molecule type" value="Genomic_DNA"/>
</dbReference>
<dbReference type="AlphaFoldDB" id="A0A7R9AFI0"/>
<evidence type="ECO:0000256" key="1">
    <source>
        <dbReference type="SAM" id="MobiDB-lite"/>
    </source>
</evidence>
<dbReference type="Proteomes" id="UP000677054">
    <property type="component" value="Unassembled WGS sequence"/>
</dbReference>
<feature type="compositionally biased region" description="Basic and acidic residues" evidence="1">
    <location>
        <begin position="88"/>
        <end position="100"/>
    </location>
</feature>
<keyword evidence="3" id="KW-1185">Reference proteome</keyword>
<name>A0A7R9AFI0_9CRUS</name>